<feature type="transmembrane region" description="Helical" evidence="1">
    <location>
        <begin position="35"/>
        <end position="57"/>
    </location>
</feature>
<dbReference type="Proteomes" id="UP000008144">
    <property type="component" value="Chromosome 14"/>
</dbReference>
<reference evidence="2" key="3">
    <citation type="submission" date="2025-08" db="UniProtKB">
        <authorList>
            <consortium name="Ensembl"/>
        </authorList>
    </citation>
    <scope>IDENTIFICATION</scope>
</reference>
<evidence type="ECO:0000313" key="3">
    <source>
        <dbReference type="Proteomes" id="UP000008144"/>
    </source>
</evidence>
<keyword evidence="3" id="KW-1185">Reference proteome</keyword>
<proteinExistence type="predicted"/>
<protein>
    <recommendedName>
        <fullName evidence="4">G-protein coupled receptors family 1 profile domain-containing protein</fullName>
    </recommendedName>
</protein>
<evidence type="ECO:0000313" key="2">
    <source>
        <dbReference type="Ensembl" id="ENSCINP00000031333.1"/>
    </source>
</evidence>
<dbReference type="Gene3D" id="1.20.1070.10">
    <property type="entry name" value="Rhodopsin 7-helix transmembrane proteins"/>
    <property type="match status" value="1"/>
</dbReference>
<name>H2XNV0_CIOIN</name>
<keyword evidence="1" id="KW-1133">Transmembrane helix</keyword>
<organism evidence="2 3">
    <name type="scientific">Ciona intestinalis</name>
    <name type="common">Transparent sea squirt</name>
    <name type="synonym">Ascidia intestinalis</name>
    <dbReference type="NCBI Taxonomy" id="7719"/>
    <lineage>
        <taxon>Eukaryota</taxon>
        <taxon>Metazoa</taxon>
        <taxon>Chordata</taxon>
        <taxon>Tunicata</taxon>
        <taxon>Ascidiacea</taxon>
        <taxon>Phlebobranchia</taxon>
        <taxon>Cionidae</taxon>
        <taxon>Ciona</taxon>
    </lineage>
</organism>
<reference evidence="2" key="4">
    <citation type="submission" date="2025-09" db="UniProtKB">
        <authorList>
            <consortium name="Ensembl"/>
        </authorList>
    </citation>
    <scope>IDENTIFICATION</scope>
</reference>
<dbReference type="InParanoid" id="H2XNV0"/>
<accession>H2XNV0</accession>
<keyword evidence="1" id="KW-0472">Membrane</keyword>
<sequence length="215" mass="24019">MSNNTNYTATPTSMCMLIRTYTSNETLFNNEHSTVIIRISLSTLVFMINSMLVAGLVKSWSKFRQNIYIFVLAIVTCDALLGLVNATNGIHHLAAGNILDKSGARYRYETAWFYMIKSSIFMAAEVFTAGHTALIALAFSRYISAQSHQHMEQLHKRNTAPGSSSQMNKSLLLSRRKSWILSLNVFVLSLAIFIIGLCWNCTSSCSCFFDNGKLS</sequence>
<evidence type="ECO:0000256" key="1">
    <source>
        <dbReference type="SAM" id="Phobius"/>
    </source>
</evidence>
<feature type="transmembrane region" description="Helical" evidence="1">
    <location>
        <begin position="69"/>
        <end position="91"/>
    </location>
</feature>
<feature type="transmembrane region" description="Helical" evidence="1">
    <location>
        <begin position="111"/>
        <end position="139"/>
    </location>
</feature>
<feature type="transmembrane region" description="Helical" evidence="1">
    <location>
        <begin position="179"/>
        <end position="197"/>
    </location>
</feature>
<dbReference type="EMBL" id="EAAA01001154">
    <property type="status" value="NOT_ANNOTATED_CDS"/>
    <property type="molecule type" value="Genomic_DNA"/>
</dbReference>
<dbReference type="AlphaFoldDB" id="H2XNV0"/>
<reference evidence="2" key="2">
    <citation type="journal article" date="2008" name="Genome Biol.">
        <title>Improved genome assembly and evidence-based global gene model set for the chordate Ciona intestinalis: new insight into intron and operon populations.</title>
        <authorList>
            <person name="Satou Y."/>
            <person name="Mineta K."/>
            <person name="Ogasawara M."/>
            <person name="Sasakura Y."/>
            <person name="Shoguchi E."/>
            <person name="Ueno K."/>
            <person name="Yamada L."/>
            <person name="Matsumoto J."/>
            <person name="Wasserscheid J."/>
            <person name="Dewar K."/>
            <person name="Wiley G.B."/>
            <person name="Macmil S.L."/>
            <person name="Roe B.A."/>
            <person name="Zeller R.W."/>
            <person name="Hastings K.E."/>
            <person name="Lemaire P."/>
            <person name="Lindquist E."/>
            <person name="Endo T."/>
            <person name="Hotta K."/>
            <person name="Inaba K."/>
        </authorList>
    </citation>
    <scope>NUCLEOTIDE SEQUENCE [LARGE SCALE GENOMIC DNA]</scope>
    <source>
        <strain evidence="2">wild type</strain>
    </source>
</reference>
<reference evidence="3" key="1">
    <citation type="journal article" date="2002" name="Science">
        <title>The draft genome of Ciona intestinalis: insights into chordate and vertebrate origins.</title>
        <authorList>
            <person name="Dehal P."/>
            <person name="Satou Y."/>
            <person name="Campbell R.K."/>
            <person name="Chapman J."/>
            <person name="Degnan B."/>
            <person name="De Tomaso A."/>
            <person name="Davidson B."/>
            <person name="Di Gregorio A."/>
            <person name="Gelpke M."/>
            <person name="Goodstein D.M."/>
            <person name="Harafuji N."/>
            <person name="Hastings K.E."/>
            <person name="Ho I."/>
            <person name="Hotta K."/>
            <person name="Huang W."/>
            <person name="Kawashima T."/>
            <person name="Lemaire P."/>
            <person name="Martinez D."/>
            <person name="Meinertzhagen I.A."/>
            <person name="Necula S."/>
            <person name="Nonaka M."/>
            <person name="Putnam N."/>
            <person name="Rash S."/>
            <person name="Saiga H."/>
            <person name="Satake M."/>
            <person name="Terry A."/>
            <person name="Yamada L."/>
            <person name="Wang H.G."/>
            <person name="Awazu S."/>
            <person name="Azumi K."/>
            <person name="Boore J."/>
            <person name="Branno M."/>
            <person name="Chin-Bow S."/>
            <person name="DeSantis R."/>
            <person name="Doyle S."/>
            <person name="Francino P."/>
            <person name="Keys D.N."/>
            <person name="Haga S."/>
            <person name="Hayashi H."/>
            <person name="Hino K."/>
            <person name="Imai K.S."/>
            <person name="Inaba K."/>
            <person name="Kano S."/>
            <person name="Kobayashi K."/>
            <person name="Kobayashi M."/>
            <person name="Lee B.I."/>
            <person name="Makabe K.W."/>
            <person name="Manohar C."/>
            <person name="Matassi G."/>
            <person name="Medina M."/>
            <person name="Mochizuki Y."/>
            <person name="Mount S."/>
            <person name="Morishita T."/>
            <person name="Miura S."/>
            <person name="Nakayama A."/>
            <person name="Nishizaka S."/>
            <person name="Nomoto H."/>
            <person name="Ohta F."/>
            <person name="Oishi K."/>
            <person name="Rigoutsos I."/>
            <person name="Sano M."/>
            <person name="Sasaki A."/>
            <person name="Sasakura Y."/>
            <person name="Shoguchi E."/>
            <person name="Shin-i T."/>
            <person name="Spagnuolo A."/>
            <person name="Stainier D."/>
            <person name="Suzuki M.M."/>
            <person name="Tassy O."/>
            <person name="Takatori N."/>
            <person name="Tokuoka M."/>
            <person name="Yagi K."/>
            <person name="Yoshizaki F."/>
            <person name="Wada S."/>
            <person name="Zhang C."/>
            <person name="Hyatt P.D."/>
            <person name="Larimer F."/>
            <person name="Detter C."/>
            <person name="Doggett N."/>
            <person name="Glavina T."/>
            <person name="Hawkins T."/>
            <person name="Richardson P."/>
            <person name="Lucas S."/>
            <person name="Kohara Y."/>
            <person name="Levine M."/>
            <person name="Satoh N."/>
            <person name="Rokhsar D.S."/>
        </authorList>
    </citation>
    <scope>NUCLEOTIDE SEQUENCE [LARGE SCALE GENOMIC DNA]</scope>
</reference>
<dbReference type="HOGENOM" id="CLU_1285846_0_0_1"/>
<evidence type="ECO:0008006" key="4">
    <source>
        <dbReference type="Google" id="ProtNLM"/>
    </source>
</evidence>
<dbReference type="Ensembl" id="ENSCINT00000036348.1">
    <property type="protein sequence ID" value="ENSCINP00000031333.1"/>
    <property type="gene ID" value="ENSCING00000024297.1"/>
</dbReference>
<keyword evidence="1" id="KW-0812">Transmembrane</keyword>